<keyword evidence="2" id="KW-1133">Transmembrane helix</keyword>
<evidence type="ECO:0000313" key="3">
    <source>
        <dbReference type="EMBL" id="MCC9630062.1"/>
    </source>
</evidence>
<evidence type="ECO:0000313" key="4">
    <source>
        <dbReference type="Proteomes" id="UP001139103"/>
    </source>
</evidence>
<keyword evidence="4" id="KW-1185">Reference proteome</keyword>
<feature type="transmembrane region" description="Helical" evidence="2">
    <location>
        <begin position="141"/>
        <end position="162"/>
    </location>
</feature>
<proteinExistence type="predicted"/>
<keyword evidence="2" id="KW-0812">Transmembrane</keyword>
<gene>
    <name evidence="3" type="ORF">LOC68_16845</name>
</gene>
<dbReference type="EMBL" id="JAJKFT010000010">
    <property type="protein sequence ID" value="MCC9630062.1"/>
    <property type="molecule type" value="Genomic_DNA"/>
</dbReference>
<accession>A0A9X1MPI5</accession>
<feature type="transmembrane region" description="Helical" evidence="2">
    <location>
        <begin position="108"/>
        <end position="129"/>
    </location>
</feature>
<sequence>MPIEFSCGQCSAKFRVPDVLAGKKVRCPKCQSAERVPTPTPAPEARAQGDDDFWSQKPGQSSSKSLGDVLGAASTSPSASAPTAKRKEKAESLNPSEVRYRISTPATVLFVFAILVTALNAVGVVLWTLQLMFAPPANMNIYSIMFSMFMGAISVCLTAATLKGVNSFRNVDELSWAWTGLVLAMTPFGTSICCVFTIPFAIWGIVLLSDKRISAHFRA</sequence>
<reference evidence="3" key="1">
    <citation type="submission" date="2021-11" db="EMBL/GenBank/DDBJ databases">
        <title>Genome sequence.</title>
        <authorList>
            <person name="Sun Q."/>
        </authorList>
    </citation>
    <scope>NUCLEOTIDE SEQUENCE</scope>
    <source>
        <strain evidence="3">JC732</strain>
    </source>
</reference>
<feature type="compositionally biased region" description="Low complexity" evidence="1">
    <location>
        <begin position="72"/>
        <end position="83"/>
    </location>
</feature>
<protein>
    <submittedName>
        <fullName evidence="3">Zinc-ribbon domain-containing protein</fullName>
    </submittedName>
</protein>
<evidence type="ECO:0000256" key="1">
    <source>
        <dbReference type="SAM" id="MobiDB-lite"/>
    </source>
</evidence>
<organism evidence="3 4">
    <name type="scientific">Blastopirellula sediminis</name>
    <dbReference type="NCBI Taxonomy" id="2894196"/>
    <lineage>
        <taxon>Bacteria</taxon>
        <taxon>Pseudomonadati</taxon>
        <taxon>Planctomycetota</taxon>
        <taxon>Planctomycetia</taxon>
        <taxon>Pirellulales</taxon>
        <taxon>Pirellulaceae</taxon>
        <taxon>Blastopirellula</taxon>
    </lineage>
</organism>
<dbReference type="AlphaFoldDB" id="A0A9X1MPI5"/>
<feature type="transmembrane region" description="Helical" evidence="2">
    <location>
        <begin position="182"/>
        <end position="208"/>
    </location>
</feature>
<evidence type="ECO:0000256" key="2">
    <source>
        <dbReference type="SAM" id="Phobius"/>
    </source>
</evidence>
<feature type="region of interest" description="Disordered" evidence="1">
    <location>
        <begin position="28"/>
        <end position="90"/>
    </location>
</feature>
<dbReference type="Proteomes" id="UP001139103">
    <property type="component" value="Unassembled WGS sequence"/>
</dbReference>
<keyword evidence="2" id="KW-0472">Membrane</keyword>
<comment type="caution">
    <text evidence="3">The sequence shown here is derived from an EMBL/GenBank/DDBJ whole genome shotgun (WGS) entry which is preliminary data.</text>
</comment>
<name>A0A9X1MPI5_9BACT</name>
<dbReference type="RefSeq" id="WP_230220881.1">
    <property type="nucleotide sequence ID" value="NZ_JAJKFT010000010.1"/>
</dbReference>